<reference evidence="1 2" key="1">
    <citation type="submission" date="2016-06" db="EMBL/GenBank/DDBJ databases">
        <authorList>
            <person name="Kjaerup R.B."/>
            <person name="Dalgaard T.S."/>
            <person name="Juul-Madsen H.R."/>
        </authorList>
    </citation>
    <scope>NUCLEOTIDE SEQUENCE [LARGE SCALE GENOMIC DNA]</scope>
    <source>
        <strain evidence="1">3</strain>
    </source>
</reference>
<dbReference type="Proteomes" id="UP000199169">
    <property type="component" value="Unassembled WGS sequence"/>
</dbReference>
<gene>
    <name evidence="1" type="ORF">ACCAA_840001</name>
</gene>
<dbReference type="AlphaFoldDB" id="A0A1A8XZF4"/>
<keyword evidence="2" id="KW-1185">Reference proteome</keyword>
<sequence length="74" mass="8185">MVSRTWGKDGRFLRRRPGDVLLGGGDHDFSHAVGDQASRRFVLASLLENGLVKAMELESAPLTIPHRTLTNGWN</sequence>
<dbReference type="EMBL" id="FLQX01000165">
    <property type="protein sequence ID" value="SBT10067.1"/>
    <property type="molecule type" value="Genomic_DNA"/>
</dbReference>
<proteinExistence type="predicted"/>
<evidence type="ECO:0000313" key="2">
    <source>
        <dbReference type="Proteomes" id="UP000199169"/>
    </source>
</evidence>
<protein>
    <submittedName>
        <fullName evidence="1">Uncharacterized protein</fullName>
    </submittedName>
</protein>
<accession>A0A1A8XZF4</accession>
<name>A0A1A8XZF4_9PROT</name>
<organism evidence="1 2">
    <name type="scientific">Candidatus Accumulibacter aalborgensis</name>
    <dbReference type="NCBI Taxonomy" id="1860102"/>
    <lineage>
        <taxon>Bacteria</taxon>
        <taxon>Pseudomonadati</taxon>
        <taxon>Pseudomonadota</taxon>
        <taxon>Betaproteobacteria</taxon>
        <taxon>Candidatus Accumulibacter</taxon>
    </lineage>
</organism>
<evidence type="ECO:0000313" key="1">
    <source>
        <dbReference type="EMBL" id="SBT10067.1"/>
    </source>
</evidence>